<dbReference type="Pfam" id="PF00578">
    <property type="entry name" value="AhpC-TSA"/>
    <property type="match status" value="1"/>
</dbReference>
<organism evidence="3 4">
    <name type="scientific">Flavihumibacter solisilvae</name>
    <dbReference type="NCBI Taxonomy" id="1349421"/>
    <lineage>
        <taxon>Bacteria</taxon>
        <taxon>Pseudomonadati</taxon>
        <taxon>Bacteroidota</taxon>
        <taxon>Chitinophagia</taxon>
        <taxon>Chitinophagales</taxon>
        <taxon>Chitinophagaceae</taxon>
        <taxon>Flavihumibacter</taxon>
    </lineage>
</organism>
<dbReference type="STRING" id="1349421.OI18_18175"/>
<dbReference type="InterPro" id="IPR013766">
    <property type="entry name" value="Thioredoxin_domain"/>
</dbReference>
<feature type="domain" description="Thioredoxin" evidence="2">
    <location>
        <begin position="35"/>
        <end position="172"/>
    </location>
</feature>
<dbReference type="AlphaFoldDB" id="A0A0C1IRY3"/>
<protein>
    <recommendedName>
        <fullName evidence="2">Thioredoxin domain-containing protein</fullName>
    </recommendedName>
</protein>
<evidence type="ECO:0000313" key="4">
    <source>
        <dbReference type="Proteomes" id="UP000031408"/>
    </source>
</evidence>
<accession>A0A0C1IRY3</accession>
<dbReference type="InterPro" id="IPR036249">
    <property type="entry name" value="Thioredoxin-like_sf"/>
</dbReference>
<sequence length="172" mass="19995">MKNLRIAIIILLTQFIMFHSFTSLAQDSQNVPAPFLRYPTVPPFELKGLDGKMIKRENLSNNKGTLIMFFSPDCHHCQEQVEWMKAGYDRLKDLNIVLATYHPIEDLTRFYQNYKLADWKNLYIGRDEKFFLPSYFRIGDLPFIALYDKKGKLLNSFSGSTRIDKIAGAFGK</sequence>
<dbReference type="OrthoDB" id="662072at2"/>
<dbReference type="InterPro" id="IPR000866">
    <property type="entry name" value="AhpC/TSA"/>
</dbReference>
<name>A0A0C1IRY3_9BACT</name>
<dbReference type="EMBL" id="JSVC01000021">
    <property type="protein sequence ID" value="KIC93189.1"/>
    <property type="molecule type" value="Genomic_DNA"/>
</dbReference>
<dbReference type="SUPFAM" id="SSF52833">
    <property type="entry name" value="Thioredoxin-like"/>
    <property type="match status" value="1"/>
</dbReference>
<evidence type="ECO:0000313" key="3">
    <source>
        <dbReference type="EMBL" id="KIC93189.1"/>
    </source>
</evidence>
<keyword evidence="1" id="KW-0732">Signal</keyword>
<evidence type="ECO:0000256" key="1">
    <source>
        <dbReference type="SAM" id="SignalP"/>
    </source>
</evidence>
<dbReference type="RefSeq" id="WP_039142434.1">
    <property type="nucleotide sequence ID" value="NZ_JSVC01000021.1"/>
</dbReference>
<reference evidence="3 4" key="1">
    <citation type="submission" date="2014-11" db="EMBL/GenBank/DDBJ databases">
        <title>Genome sequence of Flavihumibacter solisilvae 3-3.</title>
        <authorList>
            <person name="Zhou G."/>
            <person name="Li M."/>
            <person name="Wang G."/>
        </authorList>
    </citation>
    <scope>NUCLEOTIDE SEQUENCE [LARGE SCALE GENOMIC DNA]</scope>
    <source>
        <strain evidence="3 4">3-3</strain>
    </source>
</reference>
<feature type="signal peptide" evidence="1">
    <location>
        <begin position="1"/>
        <end position="25"/>
    </location>
</feature>
<dbReference type="Gene3D" id="3.40.30.10">
    <property type="entry name" value="Glutaredoxin"/>
    <property type="match status" value="1"/>
</dbReference>
<dbReference type="GO" id="GO:0016209">
    <property type="term" value="F:antioxidant activity"/>
    <property type="evidence" value="ECO:0007669"/>
    <property type="project" value="InterPro"/>
</dbReference>
<evidence type="ECO:0000259" key="2">
    <source>
        <dbReference type="PROSITE" id="PS51352"/>
    </source>
</evidence>
<comment type="caution">
    <text evidence="3">The sequence shown here is derived from an EMBL/GenBank/DDBJ whole genome shotgun (WGS) entry which is preliminary data.</text>
</comment>
<proteinExistence type="predicted"/>
<dbReference type="PROSITE" id="PS51352">
    <property type="entry name" value="THIOREDOXIN_2"/>
    <property type="match status" value="1"/>
</dbReference>
<feature type="chain" id="PRO_5002151812" description="Thioredoxin domain-containing protein" evidence="1">
    <location>
        <begin position="26"/>
        <end position="172"/>
    </location>
</feature>
<dbReference type="Proteomes" id="UP000031408">
    <property type="component" value="Unassembled WGS sequence"/>
</dbReference>
<gene>
    <name evidence="3" type="ORF">OI18_18175</name>
</gene>
<dbReference type="GO" id="GO:0016491">
    <property type="term" value="F:oxidoreductase activity"/>
    <property type="evidence" value="ECO:0007669"/>
    <property type="project" value="InterPro"/>
</dbReference>
<keyword evidence="4" id="KW-1185">Reference proteome</keyword>